<keyword evidence="1" id="KW-0676">Redox-active center</keyword>
<evidence type="ECO:0000313" key="2">
    <source>
        <dbReference type="EMBL" id="CCA67238.1"/>
    </source>
</evidence>
<dbReference type="SUPFAM" id="SSF52833">
    <property type="entry name" value="Thioredoxin-like"/>
    <property type="match status" value="1"/>
</dbReference>
<dbReference type="PANTHER" id="PTHR36417">
    <property type="entry name" value="SELENOPROTEIN DOMAIN PROTEIN (AFU_ORTHOLOGUE AFUA_1G05220)"/>
    <property type="match status" value="1"/>
</dbReference>
<proteinExistence type="predicted"/>
<dbReference type="Gene3D" id="3.40.30.10">
    <property type="entry name" value="Glutaredoxin"/>
    <property type="match status" value="1"/>
</dbReference>
<dbReference type="InterPro" id="IPR011893">
    <property type="entry name" value="Selenoprotein_Rdx-typ"/>
</dbReference>
<gene>
    <name evidence="2" type="ORF">PIIN_01071</name>
</gene>
<evidence type="ECO:0008006" key="4">
    <source>
        <dbReference type="Google" id="ProtNLM"/>
    </source>
</evidence>
<dbReference type="PANTHER" id="PTHR36417:SF2">
    <property type="entry name" value="SELENOPROTEIN DOMAIN PROTEIN (AFU_ORTHOLOGUE AFUA_1G05220)"/>
    <property type="match status" value="1"/>
</dbReference>
<dbReference type="eggNOG" id="ENOG502S6UH">
    <property type="taxonomic scope" value="Eukaryota"/>
</dbReference>
<comment type="caution">
    <text evidence="2">The sequence shown here is derived from an EMBL/GenBank/DDBJ whole genome shotgun (WGS) entry which is preliminary data.</text>
</comment>
<dbReference type="InParanoid" id="G4T7G8"/>
<dbReference type="OMA" id="EYCTQCR"/>
<dbReference type="Proteomes" id="UP000007148">
    <property type="component" value="Unassembled WGS sequence"/>
</dbReference>
<dbReference type="OrthoDB" id="60822at2759"/>
<dbReference type="AlphaFoldDB" id="G4T7G8"/>
<dbReference type="Pfam" id="PF10262">
    <property type="entry name" value="Rdx"/>
    <property type="match status" value="1"/>
</dbReference>
<evidence type="ECO:0000313" key="3">
    <source>
        <dbReference type="Proteomes" id="UP000007148"/>
    </source>
</evidence>
<protein>
    <recommendedName>
        <fullName evidence="4">Rdx family-domain-containing protein</fullName>
    </recommendedName>
</protein>
<dbReference type="InterPro" id="IPR036249">
    <property type="entry name" value="Thioredoxin-like_sf"/>
</dbReference>
<dbReference type="EMBL" id="CAFZ01000011">
    <property type="protein sequence ID" value="CCA67238.1"/>
    <property type="molecule type" value="Genomic_DNA"/>
</dbReference>
<accession>G4T7G8</accession>
<organism evidence="2 3">
    <name type="scientific">Serendipita indica (strain DSM 11827)</name>
    <name type="common">Root endophyte fungus</name>
    <name type="synonym">Piriformospora indica</name>
    <dbReference type="NCBI Taxonomy" id="1109443"/>
    <lineage>
        <taxon>Eukaryota</taxon>
        <taxon>Fungi</taxon>
        <taxon>Dikarya</taxon>
        <taxon>Basidiomycota</taxon>
        <taxon>Agaricomycotina</taxon>
        <taxon>Agaricomycetes</taxon>
        <taxon>Sebacinales</taxon>
        <taxon>Serendipitaceae</taxon>
        <taxon>Serendipita</taxon>
    </lineage>
</organism>
<evidence type="ECO:0000256" key="1">
    <source>
        <dbReference type="ARBA" id="ARBA00023284"/>
    </source>
</evidence>
<dbReference type="NCBIfam" id="TIGR02174">
    <property type="entry name" value="CXXU_selWTH"/>
    <property type="match status" value="1"/>
</dbReference>
<sequence length="150" mass="16858">MSDPDKRLETCTDCDPRSASEIKVEAKSENPLDASTFEPPLAPRYPVVTIEYCDRCRWLHRATWIATELSVTFPPPQIQTISLVAAAAPLPAGRFRMWLAEAPNGAQSDPIMTLIWDRKVEDGFPDLKVVKQRIRDKVAPNMSLGHSDRK</sequence>
<dbReference type="HOGENOM" id="CLU_068510_2_0_1"/>
<keyword evidence="3" id="KW-1185">Reference proteome</keyword>
<reference evidence="2 3" key="1">
    <citation type="journal article" date="2011" name="PLoS Pathog.">
        <title>Endophytic Life Strategies Decoded by Genome and Transcriptome Analyses of the Mutualistic Root Symbiont Piriformospora indica.</title>
        <authorList>
            <person name="Zuccaro A."/>
            <person name="Lahrmann U."/>
            <person name="Guldener U."/>
            <person name="Langen G."/>
            <person name="Pfiffi S."/>
            <person name="Biedenkopf D."/>
            <person name="Wong P."/>
            <person name="Samans B."/>
            <person name="Grimm C."/>
            <person name="Basiewicz M."/>
            <person name="Murat C."/>
            <person name="Martin F."/>
            <person name="Kogel K.H."/>
        </authorList>
    </citation>
    <scope>NUCLEOTIDE SEQUENCE [LARGE SCALE GENOMIC DNA]</scope>
    <source>
        <strain evidence="2 3">DSM 11827</strain>
    </source>
</reference>
<name>G4T7G8_SERID</name>